<dbReference type="STRING" id="1576480.XU08_C0003G0120"/>
<protein>
    <submittedName>
        <fullName evidence="1">Uncharacterized protein</fullName>
    </submittedName>
</protein>
<comment type="caution">
    <text evidence="1">The sequence shown here is derived from an EMBL/GenBank/DDBJ whole genome shotgun (WGS) entry which is preliminary data.</text>
</comment>
<dbReference type="AlphaFoldDB" id="A0A0T5ZXA5"/>
<gene>
    <name evidence="1" type="ORF">XU08_C0003G0120</name>
</gene>
<dbReference type="EMBL" id="LDXK01000003">
    <property type="protein sequence ID" value="KRT67444.1"/>
    <property type="molecule type" value="Genomic_DNA"/>
</dbReference>
<evidence type="ECO:0000313" key="1">
    <source>
        <dbReference type="EMBL" id="KRT67444.1"/>
    </source>
</evidence>
<dbReference type="Proteomes" id="UP000051297">
    <property type="component" value="Unassembled WGS sequence"/>
</dbReference>
<reference evidence="1 2" key="1">
    <citation type="submission" date="2015-05" db="EMBL/GenBank/DDBJ databases">
        <title>Critical biogeochemical functions in the subsurface are associated with bacteria from new phyla and little studied lineages.</title>
        <authorList>
            <person name="Hug L.A."/>
            <person name="Thomas B.C."/>
            <person name="Sharon I."/>
            <person name="Brown C.T."/>
            <person name="Sharma R."/>
            <person name="Hettich R.L."/>
            <person name="Wilkins M.J."/>
            <person name="Williams K.H."/>
            <person name="Singh A."/>
            <person name="Banfield J.F."/>
        </authorList>
    </citation>
    <scope>NUCLEOTIDE SEQUENCE [LARGE SCALE GENOMIC DNA]</scope>
    <source>
        <strain evidence="1">CSP1-7</strain>
    </source>
</reference>
<name>A0A0T5ZXA5_UNCKA</name>
<proteinExistence type="predicted"/>
<organism evidence="1 2">
    <name type="scientific">candidate division WWE3 bacterium CSP1-7</name>
    <dbReference type="NCBI Taxonomy" id="1576480"/>
    <lineage>
        <taxon>Bacteria</taxon>
        <taxon>Katanobacteria</taxon>
    </lineage>
</organism>
<evidence type="ECO:0000313" key="2">
    <source>
        <dbReference type="Proteomes" id="UP000051297"/>
    </source>
</evidence>
<accession>A0A0T5ZXA5</accession>
<sequence>MAPGTDPRLIKAQIDGVKSAIEDLSRAANRELVRVENREIRLALASLNLAVDLLLFLVTLSSKPYLEELDRQINVVENREKYG</sequence>